<feature type="transmembrane region" description="Helical" evidence="11">
    <location>
        <begin position="427"/>
        <end position="448"/>
    </location>
</feature>
<dbReference type="PANTHER" id="PTHR42837">
    <property type="entry name" value="REGULATOR OF SIGMA-E PROTEASE RSEP"/>
    <property type="match status" value="1"/>
</dbReference>
<evidence type="ECO:0000256" key="11">
    <source>
        <dbReference type="SAM" id="Phobius"/>
    </source>
</evidence>
<dbReference type="InterPro" id="IPR041489">
    <property type="entry name" value="PDZ_6"/>
</dbReference>
<evidence type="ECO:0000256" key="2">
    <source>
        <dbReference type="ARBA" id="ARBA00004141"/>
    </source>
</evidence>
<dbReference type="Proteomes" id="UP001500984">
    <property type="component" value="Unassembled WGS sequence"/>
</dbReference>
<feature type="transmembrane region" description="Helical" evidence="11">
    <location>
        <begin position="126"/>
        <end position="151"/>
    </location>
</feature>
<evidence type="ECO:0000313" key="15">
    <source>
        <dbReference type="Proteomes" id="UP001500984"/>
    </source>
</evidence>
<proteinExistence type="inferred from homology"/>
<dbReference type="CDD" id="cd06163">
    <property type="entry name" value="S2P-M50_PDZ_RseP-like"/>
    <property type="match status" value="1"/>
</dbReference>
<dbReference type="InterPro" id="IPR036034">
    <property type="entry name" value="PDZ_sf"/>
</dbReference>
<dbReference type="Pfam" id="PF17820">
    <property type="entry name" value="PDZ_6"/>
    <property type="match status" value="1"/>
</dbReference>
<organism evidence="14 15">
    <name type="scientific">Brevibacterium salitolerans</name>
    <dbReference type="NCBI Taxonomy" id="1403566"/>
    <lineage>
        <taxon>Bacteria</taxon>
        <taxon>Bacillati</taxon>
        <taxon>Actinomycetota</taxon>
        <taxon>Actinomycetes</taxon>
        <taxon>Micrococcales</taxon>
        <taxon>Brevibacteriaceae</taxon>
        <taxon>Brevibacterium</taxon>
    </lineage>
</organism>
<name>A0ABN2X1U0_9MICO</name>
<dbReference type="GO" id="GO:0008233">
    <property type="term" value="F:peptidase activity"/>
    <property type="evidence" value="ECO:0007669"/>
    <property type="project" value="UniProtKB-KW"/>
</dbReference>
<feature type="transmembrane region" description="Helical" evidence="11">
    <location>
        <begin position="6"/>
        <end position="24"/>
    </location>
</feature>
<evidence type="ECO:0000256" key="8">
    <source>
        <dbReference type="ARBA" id="ARBA00022989"/>
    </source>
</evidence>
<dbReference type="InterPro" id="IPR004387">
    <property type="entry name" value="Pept_M50_Zn"/>
</dbReference>
<sequence length="458" mass="49115">MTALLYVLGIVLFLAGISVSIALHELGHLVPAKRFGVKVTKYMVGFGPTLFSRVRGETEYGIKALPLGGFISMPGMYPPAEALDRPPRRPRLFAHTLEDAREFANEELAPGEEGRSFYALSVPKRLVVMFGGPCVNLVLGILLFAISLMGIGAPVPSTTVQTVVECAVPASVAQERPEAERNTCAPEDPLTPAWELGIQPGDRVVSVDGVPADDWDTLSDTIRQRAGSTVPVVLDRGGETLSLDVPIMLTERPVQDEDGEPVLAADGNPRTEPAGFLGIGPTQEYQRQNPAQFAQRTWDAVGMTFHALLTLPAKLTELAEVAFTDKARADDSPVGLVGVGRIAGEIVSTESVETASGTVIDVEVVDKVQSGLGLLASLNLFLFAFNMVPLLPLDGGHIAVALYEGARRRINRRRGRGPTGPFDTAKLLPLTYVVVGAFLCMTVLLLYVDIVKPIRLFG</sequence>
<evidence type="ECO:0000256" key="1">
    <source>
        <dbReference type="ARBA" id="ARBA00001947"/>
    </source>
</evidence>
<evidence type="ECO:0000256" key="10">
    <source>
        <dbReference type="ARBA" id="ARBA00023136"/>
    </source>
</evidence>
<keyword evidence="4 14" id="KW-0645">Protease</keyword>
<comment type="cofactor">
    <cofactor evidence="1">
        <name>Zn(2+)</name>
        <dbReference type="ChEBI" id="CHEBI:29105"/>
    </cofactor>
</comment>
<feature type="domain" description="Peptidase M50" evidence="12">
    <location>
        <begin position="13"/>
        <end position="414"/>
    </location>
</feature>
<dbReference type="PANTHER" id="PTHR42837:SF2">
    <property type="entry name" value="MEMBRANE METALLOPROTEASE ARASP2, CHLOROPLASTIC-RELATED"/>
    <property type="match status" value="1"/>
</dbReference>
<dbReference type="SUPFAM" id="SSF50156">
    <property type="entry name" value="PDZ domain-like"/>
    <property type="match status" value="1"/>
</dbReference>
<evidence type="ECO:0000256" key="4">
    <source>
        <dbReference type="ARBA" id="ARBA00022670"/>
    </source>
</evidence>
<keyword evidence="7" id="KW-0862">Zinc</keyword>
<gene>
    <name evidence="14" type="ORF">GCM10009823_27240</name>
</gene>
<reference evidence="14 15" key="1">
    <citation type="journal article" date="2019" name="Int. J. Syst. Evol. Microbiol.">
        <title>The Global Catalogue of Microorganisms (GCM) 10K type strain sequencing project: providing services to taxonomists for standard genome sequencing and annotation.</title>
        <authorList>
            <consortium name="The Broad Institute Genomics Platform"/>
            <consortium name="The Broad Institute Genome Sequencing Center for Infectious Disease"/>
            <person name="Wu L."/>
            <person name="Ma J."/>
        </authorList>
    </citation>
    <scope>NUCLEOTIDE SEQUENCE [LARGE SCALE GENOMIC DNA]</scope>
    <source>
        <strain evidence="14 15">JCM 15900</strain>
    </source>
</reference>
<feature type="transmembrane region" description="Helical" evidence="11">
    <location>
        <begin position="380"/>
        <end position="406"/>
    </location>
</feature>
<dbReference type="RefSeq" id="WP_344337808.1">
    <property type="nucleotide sequence ID" value="NZ_BAAAPZ010000017.1"/>
</dbReference>
<evidence type="ECO:0000259" key="12">
    <source>
        <dbReference type="Pfam" id="PF02163"/>
    </source>
</evidence>
<dbReference type="EMBL" id="BAAAPZ010000017">
    <property type="protein sequence ID" value="GAA2103383.1"/>
    <property type="molecule type" value="Genomic_DNA"/>
</dbReference>
<dbReference type="Pfam" id="PF02163">
    <property type="entry name" value="Peptidase_M50"/>
    <property type="match status" value="1"/>
</dbReference>
<keyword evidence="15" id="KW-1185">Reference proteome</keyword>
<comment type="subcellular location">
    <subcellularLocation>
        <location evidence="2">Membrane</location>
        <topology evidence="2">Multi-pass membrane protein</topology>
    </subcellularLocation>
</comment>
<feature type="domain" description="PDZ" evidence="13">
    <location>
        <begin position="191"/>
        <end position="236"/>
    </location>
</feature>
<dbReference type="InterPro" id="IPR008915">
    <property type="entry name" value="Peptidase_M50"/>
</dbReference>
<keyword evidence="10 11" id="KW-0472">Membrane</keyword>
<evidence type="ECO:0000313" key="14">
    <source>
        <dbReference type="EMBL" id="GAA2103383.1"/>
    </source>
</evidence>
<dbReference type="GO" id="GO:0006508">
    <property type="term" value="P:proteolysis"/>
    <property type="evidence" value="ECO:0007669"/>
    <property type="project" value="UniProtKB-KW"/>
</dbReference>
<evidence type="ECO:0000256" key="6">
    <source>
        <dbReference type="ARBA" id="ARBA00022801"/>
    </source>
</evidence>
<keyword evidence="8 11" id="KW-1133">Transmembrane helix</keyword>
<comment type="caution">
    <text evidence="14">The sequence shown here is derived from an EMBL/GenBank/DDBJ whole genome shotgun (WGS) entry which is preliminary data.</text>
</comment>
<evidence type="ECO:0000256" key="9">
    <source>
        <dbReference type="ARBA" id="ARBA00023049"/>
    </source>
</evidence>
<evidence type="ECO:0000256" key="7">
    <source>
        <dbReference type="ARBA" id="ARBA00022833"/>
    </source>
</evidence>
<dbReference type="Gene3D" id="2.30.42.10">
    <property type="match status" value="1"/>
</dbReference>
<protein>
    <submittedName>
        <fullName evidence="14">Site-2 protease family protein</fullName>
    </submittedName>
</protein>
<evidence type="ECO:0000256" key="3">
    <source>
        <dbReference type="ARBA" id="ARBA00007931"/>
    </source>
</evidence>
<evidence type="ECO:0000259" key="13">
    <source>
        <dbReference type="Pfam" id="PF17820"/>
    </source>
</evidence>
<evidence type="ECO:0000256" key="5">
    <source>
        <dbReference type="ARBA" id="ARBA00022692"/>
    </source>
</evidence>
<keyword evidence="5 11" id="KW-0812">Transmembrane</keyword>
<comment type="similarity">
    <text evidence="3">Belongs to the peptidase M50B family.</text>
</comment>
<keyword evidence="6" id="KW-0378">Hydrolase</keyword>
<accession>A0ABN2X1U0</accession>
<keyword evidence="9" id="KW-0482">Metalloprotease</keyword>